<protein>
    <recommendedName>
        <fullName evidence="6">ATP-dependent Clp protease proteolytic subunit</fullName>
    </recommendedName>
</protein>
<dbReference type="RefSeq" id="WP_210218214.1">
    <property type="nucleotide sequence ID" value="NZ_CP072793.1"/>
</dbReference>
<gene>
    <name evidence="7" type="ORF">J9260_13305</name>
</gene>
<reference evidence="7" key="1">
    <citation type="submission" date="2021-04" db="EMBL/GenBank/DDBJ databases">
        <title>Genomics, taxonomy and metabolism of representatives of sulfur bacteria of the genus Thiothrix: Thiothrix fructosivorans QT, Thiothrix unzii A1T and three new species, Thiothrix subterranea sp. nov., Thiothrix litoralis sp. nov. and 'Candidatus Thiothrix anitrata' sp. nov.</title>
        <authorList>
            <person name="Ravin N.V."/>
            <person name="Smolyakov D."/>
            <person name="Rudenko T.S."/>
            <person name="Mardanov A.V."/>
            <person name="Beletsky A.V."/>
            <person name="Markov N.D."/>
            <person name="Fomenkov A.I."/>
            <person name="Roberts R.J."/>
            <person name="Karnachuk O.V."/>
            <person name="Novikov A."/>
            <person name="Grabovich M.Y."/>
        </authorList>
    </citation>
    <scope>NUCLEOTIDE SEQUENCE</scope>
    <source>
        <strain evidence="7">A1</strain>
    </source>
</reference>
<dbReference type="Gene3D" id="3.90.226.10">
    <property type="entry name" value="2-enoyl-CoA Hydratase, Chain A, domain 1"/>
    <property type="match status" value="1"/>
</dbReference>
<dbReference type="KEGG" id="tun:J9260_13305"/>
<evidence type="ECO:0000313" key="8">
    <source>
        <dbReference type="Proteomes" id="UP000672009"/>
    </source>
</evidence>
<dbReference type="PANTHER" id="PTHR10381:SF70">
    <property type="entry name" value="ATP-DEPENDENT CLP PROTEASE PROTEOLYTIC SUBUNIT"/>
    <property type="match status" value="1"/>
</dbReference>
<dbReference type="InterPro" id="IPR029045">
    <property type="entry name" value="ClpP/crotonase-like_dom_sf"/>
</dbReference>
<dbReference type="InterPro" id="IPR001907">
    <property type="entry name" value="ClpP"/>
</dbReference>
<dbReference type="GO" id="GO:0004252">
    <property type="term" value="F:serine-type endopeptidase activity"/>
    <property type="evidence" value="ECO:0007669"/>
    <property type="project" value="InterPro"/>
</dbReference>
<dbReference type="InterPro" id="IPR023562">
    <property type="entry name" value="ClpP/TepA"/>
</dbReference>
<dbReference type="CDD" id="cd07016">
    <property type="entry name" value="S14_ClpP_1"/>
    <property type="match status" value="1"/>
</dbReference>
<dbReference type="Pfam" id="PF00574">
    <property type="entry name" value="CLP_protease"/>
    <property type="match status" value="1"/>
</dbReference>
<keyword evidence="3 7" id="KW-0645">Protease</keyword>
<sequence>MGNFKNSLDDFCTFGKSVNNHPITAKDSGKSAEINLYGVIGGYTANLAQFKRDLDAAGKADNITICLNTIGGSFADGLPIHNLIKQHPAFITVKIMGYALSIGSVIMLAANRVECAENGLVMIHRAQGFTYGDAADHQKNAEILQKHEQAVIPAYARRLGKTEGQVLALLQEETWYTAKEAKAAGLVDAITNKADMDKAEETAGMQGEGLKLINAYRNRPATLIQRGHYS</sequence>
<dbReference type="NCBIfam" id="NF045542">
    <property type="entry name" value="Clp_rel_HeadMat"/>
    <property type="match status" value="1"/>
</dbReference>
<keyword evidence="5" id="KW-0720">Serine protease</keyword>
<dbReference type="GO" id="GO:0004176">
    <property type="term" value="F:ATP-dependent peptidase activity"/>
    <property type="evidence" value="ECO:0007669"/>
    <property type="project" value="InterPro"/>
</dbReference>
<dbReference type="Proteomes" id="UP000672009">
    <property type="component" value="Chromosome"/>
</dbReference>
<comment type="similarity">
    <text evidence="1 6">Belongs to the peptidase S14 family.</text>
</comment>
<evidence type="ECO:0000256" key="3">
    <source>
        <dbReference type="ARBA" id="ARBA00022670"/>
    </source>
</evidence>
<dbReference type="GO" id="GO:0006515">
    <property type="term" value="P:protein quality control for misfolded or incompletely synthesized proteins"/>
    <property type="evidence" value="ECO:0007669"/>
    <property type="project" value="TreeGrafter"/>
</dbReference>
<evidence type="ECO:0000313" key="7">
    <source>
        <dbReference type="EMBL" id="QTR52674.1"/>
    </source>
</evidence>
<dbReference type="PRINTS" id="PR00127">
    <property type="entry name" value="CLPPROTEASEP"/>
</dbReference>
<dbReference type="GO" id="GO:0009368">
    <property type="term" value="C:endopeptidase Clp complex"/>
    <property type="evidence" value="ECO:0007669"/>
    <property type="project" value="TreeGrafter"/>
</dbReference>
<accession>A0A975F803</accession>
<name>A0A975F803_9GAMM</name>
<evidence type="ECO:0000256" key="4">
    <source>
        <dbReference type="ARBA" id="ARBA00022801"/>
    </source>
</evidence>
<evidence type="ECO:0000256" key="5">
    <source>
        <dbReference type="ARBA" id="ARBA00022825"/>
    </source>
</evidence>
<dbReference type="GO" id="GO:0051117">
    <property type="term" value="F:ATPase binding"/>
    <property type="evidence" value="ECO:0007669"/>
    <property type="project" value="TreeGrafter"/>
</dbReference>
<dbReference type="SUPFAM" id="SSF52096">
    <property type="entry name" value="ClpP/crotonase"/>
    <property type="match status" value="1"/>
</dbReference>
<organism evidence="7 8">
    <name type="scientific">Thiothrix unzii</name>
    <dbReference type="NCBI Taxonomy" id="111769"/>
    <lineage>
        <taxon>Bacteria</taxon>
        <taxon>Pseudomonadati</taxon>
        <taxon>Pseudomonadota</taxon>
        <taxon>Gammaproteobacteria</taxon>
        <taxon>Thiotrichales</taxon>
        <taxon>Thiotrichaceae</taxon>
        <taxon>Thiothrix</taxon>
    </lineage>
</organism>
<keyword evidence="8" id="KW-1185">Reference proteome</keyword>
<evidence type="ECO:0000256" key="6">
    <source>
        <dbReference type="RuleBase" id="RU003567"/>
    </source>
</evidence>
<evidence type="ECO:0000256" key="1">
    <source>
        <dbReference type="ARBA" id="ARBA00007039"/>
    </source>
</evidence>
<evidence type="ECO:0000256" key="2">
    <source>
        <dbReference type="ARBA" id="ARBA00022490"/>
    </source>
</evidence>
<keyword evidence="4" id="KW-0378">Hydrolase</keyword>
<dbReference type="EMBL" id="CP072793">
    <property type="protein sequence ID" value="QTR52674.1"/>
    <property type="molecule type" value="Genomic_DNA"/>
</dbReference>
<dbReference type="AlphaFoldDB" id="A0A975F803"/>
<dbReference type="PANTHER" id="PTHR10381">
    <property type="entry name" value="ATP-DEPENDENT CLP PROTEASE PROTEOLYTIC SUBUNIT"/>
    <property type="match status" value="1"/>
</dbReference>
<proteinExistence type="inferred from homology"/>
<keyword evidence="2" id="KW-0963">Cytoplasm</keyword>